<dbReference type="RefSeq" id="WP_094250530.1">
    <property type="nucleotide sequence ID" value="NZ_JBHLXL010000001.1"/>
</dbReference>
<gene>
    <name evidence="1" type="ORF">CGZ90_01305</name>
</gene>
<evidence type="ECO:0000313" key="2">
    <source>
        <dbReference type="Proteomes" id="UP000215059"/>
    </source>
</evidence>
<dbReference type="EMBL" id="NOII01000001">
    <property type="protein sequence ID" value="OYD58569.1"/>
    <property type="molecule type" value="Genomic_DNA"/>
</dbReference>
<keyword evidence="2" id="KW-1185">Reference proteome</keyword>
<protein>
    <submittedName>
        <fullName evidence="1">Uncharacterized protein</fullName>
    </submittedName>
</protein>
<accession>A0A235FBK9</accession>
<proteinExistence type="predicted"/>
<dbReference type="Proteomes" id="UP000215059">
    <property type="component" value="Unassembled WGS sequence"/>
</dbReference>
<organism evidence="1 2">
    <name type="scientific">Fictibacillus aquaticus</name>
    <dbReference type="NCBI Taxonomy" id="2021314"/>
    <lineage>
        <taxon>Bacteria</taxon>
        <taxon>Bacillati</taxon>
        <taxon>Bacillota</taxon>
        <taxon>Bacilli</taxon>
        <taxon>Bacillales</taxon>
        <taxon>Fictibacillaceae</taxon>
        <taxon>Fictibacillus</taxon>
    </lineage>
</organism>
<dbReference type="OrthoDB" id="2964978at2"/>
<reference evidence="1 2" key="1">
    <citation type="submission" date="2017-07" db="EMBL/GenBank/DDBJ databases">
        <title>Fictibacillus sp. nov. GDSW-R2A3 Genome sequencing and assembly.</title>
        <authorList>
            <person name="Mayilraj S."/>
        </authorList>
    </citation>
    <scope>NUCLEOTIDE SEQUENCE [LARGE SCALE GENOMIC DNA]</scope>
    <source>
        <strain evidence="1 2">GDSW-R2A3</strain>
    </source>
</reference>
<comment type="caution">
    <text evidence="1">The sequence shown here is derived from an EMBL/GenBank/DDBJ whole genome shotgun (WGS) entry which is preliminary data.</text>
</comment>
<dbReference type="AlphaFoldDB" id="A0A235FBK9"/>
<evidence type="ECO:0000313" key="1">
    <source>
        <dbReference type="EMBL" id="OYD58569.1"/>
    </source>
</evidence>
<name>A0A235FBK9_9BACL</name>
<sequence length="175" mass="20104">MFHPSVYDNLKVVLEGAVYDADFEEKILISGRSDLMDMATAVRQYKVSFKLRESSEEIIGHVSISSSLEALYQEKIKDRPENAGCLLEYSIALPVEDIDIECADIQKVLQNRYGHSADVQQHLSYQFGKPRGKYNNLVTIRYRQEVGEDEIPFLENSLPLFFEALEEICKMKEQC</sequence>